<evidence type="ECO:0000256" key="1">
    <source>
        <dbReference type="SAM" id="SignalP"/>
    </source>
</evidence>
<evidence type="ECO:0000313" key="2">
    <source>
        <dbReference type="EMBL" id="PTB52236.1"/>
    </source>
</evidence>
<dbReference type="AlphaFoldDB" id="A0A2T4A5B7"/>
<reference evidence="2 3" key="1">
    <citation type="submission" date="2016-07" db="EMBL/GenBank/DDBJ databases">
        <title>Multiple horizontal gene transfer events from other fungi enriched the ability of initially mycotrophic Trichoderma (Ascomycota) to feed on dead plant biomass.</title>
        <authorList>
            <consortium name="DOE Joint Genome Institute"/>
            <person name="Aerts A."/>
            <person name="Atanasova L."/>
            <person name="Chenthamara K."/>
            <person name="Zhang J."/>
            <person name="Grujic M."/>
            <person name="Henrissat B."/>
            <person name="Kuo A."/>
            <person name="Salamov A."/>
            <person name="Lipzen A."/>
            <person name="Labutti K."/>
            <person name="Barry K."/>
            <person name="Miao Y."/>
            <person name="Rahimi M.J."/>
            <person name="Shen Q."/>
            <person name="Grigoriev I.V."/>
            <person name="Kubicek C.P."/>
            <person name="Druzhinina I.S."/>
        </authorList>
    </citation>
    <scope>NUCLEOTIDE SEQUENCE [LARGE SCALE GENOMIC DNA]</scope>
    <source>
        <strain evidence="2 3">CBS 226.95</strain>
    </source>
</reference>
<keyword evidence="3" id="KW-1185">Reference proteome</keyword>
<sequence>MGGRHTPRWHHRLLMQLSSLLSSQLDIHLDNVLVVAGGGGLAAGRIRALHAVTFRSCTIINGGKSALGMPALAPVQLNQLILAQNDGRMRPAEDKSNRAASQIFCKLVIGKAEGPITAQHQEKPIAHCHW</sequence>
<feature type="signal peptide" evidence="1">
    <location>
        <begin position="1"/>
        <end position="25"/>
    </location>
</feature>
<evidence type="ECO:0008006" key="4">
    <source>
        <dbReference type="Google" id="ProtNLM"/>
    </source>
</evidence>
<accession>A0A2T4A5B7</accession>
<protein>
    <recommendedName>
        <fullName evidence="4">Glucose-methanol-choline oxidoreductase N-terminal domain-containing protein</fullName>
    </recommendedName>
</protein>
<dbReference type="EMBL" id="KZ679684">
    <property type="protein sequence ID" value="PTB52236.1"/>
    <property type="molecule type" value="Genomic_DNA"/>
</dbReference>
<dbReference type="GeneID" id="36626179"/>
<dbReference type="RefSeq" id="XP_024771913.1">
    <property type="nucleotide sequence ID" value="XM_024917610.1"/>
</dbReference>
<dbReference type="Proteomes" id="UP000241690">
    <property type="component" value="Unassembled WGS sequence"/>
</dbReference>
<keyword evidence="1" id="KW-0732">Signal</keyword>
<gene>
    <name evidence="2" type="ORF">M431DRAFT_497543</name>
</gene>
<evidence type="ECO:0000313" key="3">
    <source>
        <dbReference type="Proteomes" id="UP000241690"/>
    </source>
</evidence>
<organism evidence="2 3">
    <name type="scientific">Trichoderma harzianum CBS 226.95</name>
    <dbReference type="NCBI Taxonomy" id="983964"/>
    <lineage>
        <taxon>Eukaryota</taxon>
        <taxon>Fungi</taxon>
        <taxon>Dikarya</taxon>
        <taxon>Ascomycota</taxon>
        <taxon>Pezizomycotina</taxon>
        <taxon>Sordariomycetes</taxon>
        <taxon>Hypocreomycetidae</taxon>
        <taxon>Hypocreales</taxon>
        <taxon>Hypocreaceae</taxon>
        <taxon>Trichoderma</taxon>
    </lineage>
</organism>
<feature type="chain" id="PRO_5015735797" description="Glucose-methanol-choline oxidoreductase N-terminal domain-containing protein" evidence="1">
    <location>
        <begin position="26"/>
        <end position="130"/>
    </location>
</feature>
<proteinExistence type="predicted"/>
<name>A0A2T4A5B7_TRIHA</name>